<evidence type="ECO:0000256" key="1">
    <source>
        <dbReference type="SAM" id="MobiDB-lite"/>
    </source>
</evidence>
<feature type="region of interest" description="Disordered" evidence="1">
    <location>
        <begin position="1"/>
        <end position="26"/>
    </location>
</feature>
<evidence type="ECO:0008006" key="4">
    <source>
        <dbReference type="Google" id="ProtNLM"/>
    </source>
</evidence>
<dbReference type="EMBL" id="JAUDZG010000003">
    <property type="protein sequence ID" value="KAK3306850.1"/>
    <property type="molecule type" value="Genomic_DNA"/>
</dbReference>
<reference evidence="2" key="1">
    <citation type="journal article" date="2023" name="Mol. Phylogenet. Evol.">
        <title>Genome-scale phylogeny and comparative genomics of the fungal order Sordariales.</title>
        <authorList>
            <person name="Hensen N."/>
            <person name="Bonometti L."/>
            <person name="Westerberg I."/>
            <person name="Brannstrom I.O."/>
            <person name="Guillou S."/>
            <person name="Cros-Aarteil S."/>
            <person name="Calhoun S."/>
            <person name="Haridas S."/>
            <person name="Kuo A."/>
            <person name="Mondo S."/>
            <person name="Pangilinan J."/>
            <person name="Riley R."/>
            <person name="LaButti K."/>
            <person name="Andreopoulos B."/>
            <person name="Lipzen A."/>
            <person name="Chen C."/>
            <person name="Yan M."/>
            <person name="Daum C."/>
            <person name="Ng V."/>
            <person name="Clum A."/>
            <person name="Steindorff A."/>
            <person name="Ohm R.A."/>
            <person name="Martin F."/>
            <person name="Silar P."/>
            <person name="Natvig D.O."/>
            <person name="Lalanne C."/>
            <person name="Gautier V."/>
            <person name="Ament-Velasquez S.L."/>
            <person name="Kruys A."/>
            <person name="Hutchinson M.I."/>
            <person name="Powell A.J."/>
            <person name="Barry K."/>
            <person name="Miller A.N."/>
            <person name="Grigoriev I.V."/>
            <person name="Debuchy R."/>
            <person name="Gladieux P."/>
            <person name="Hiltunen Thoren M."/>
            <person name="Johannesson H."/>
        </authorList>
    </citation>
    <scope>NUCLEOTIDE SEQUENCE</scope>
    <source>
        <strain evidence="2">CBS 333.67</strain>
    </source>
</reference>
<proteinExistence type="predicted"/>
<dbReference type="Proteomes" id="UP001273166">
    <property type="component" value="Unassembled WGS sequence"/>
</dbReference>
<dbReference type="InterPro" id="IPR035979">
    <property type="entry name" value="RBD_domain_sf"/>
</dbReference>
<accession>A0AAJ0GVN9</accession>
<organism evidence="2 3">
    <name type="scientific">Chaetomium strumarium</name>
    <dbReference type="NCBI Taxonomy" id="1170767"/>
    <lineage>
        <taxon>Eukaryota</taxon>
        <taxon>Fungi</taxon>
        <taxon>Dikarya</taxon>
        <taxon>Ascomycota</taxon>
        <taxon>Pezizomycotina</taxon>
        <taxon>Sordariomycetes</taxon>
        <taxon>Sordariomycetidae</taxon>
        <taxon>Sordariales</taxon>
        <taxon>Chaetomiaceae</taxon>
        <taxon>Chaetomium</taxon>
    </lineage>
</organism>
<dbReference type="GeneID" id="87885035"/>
<reference evidence="2" key="2">
    <citation type="submission" date="2023-06" db="EMBL/GenBank/DDBJ databases">
        <authorList>
            <consortium name="Lawrence Berkeley National Laboratory"/>
            <person name="Mondo S.J."/>
            <person name="Hensen N."/>
            <person name="Bonometti L."/>
            <person name="Westerberg I."/>
            <person name="Brannstrom I.O."/>
            <person name="Guillou S."/>
            <person name="Cros-Aarteil S."/>
            <person name="Calhoun S."/>
            <person name="Haridas S."/>
            <person name="Kuo A."/>
            <person name="Pangilinan J."/>
            <person name="Riley R."/>
            <person name="Labutti K."/>
            <person name="Andreopoulos B."/>
            <person name="Lipzen A."/>
            <person name="Chen C."/>
            <person name="Yanf M."/>
            <person name="Daum C."/>
            <person name="Ng V."/>
            <person name="Clum A."/>
            <person name="Steindorff A."/>
            <person name="Ohm R."/>
            <person name="Martin F."/>
            <person name="Silar P."/>
            <person name="Natvig D."/>
            <person name="Lalanne C."/>
            <person name="Gautier V."/>
            <person name="Ament-Velasquez S.L."/>
            <person name="Kruys A."/>
            <person name="Hutchinson M.I."/>
            <person name="Powell A.J."/>
            <person name="Barry K."/>
            <person name="Miller A.N."/>
            <person name="Grigoriev I.V."/>
            <person name="Debuchy R."/>
            <person name="Gladieux P."/>
            <person name="Thoren M.H."/>
            <person name="Johannesson H."/>
        </authorList>
    </citation>
    <scope>NUCLEOTIDE SEQUENCE</scope>
    <source>
        <strain evidence="2">CBS 333.67</strain>
    </source>
</reference>
<keyword evidence="3" id="KW-1185">Reference proteome</keyword>
<sequence>MVALREKGFSPNYRGNPDIPRNRSADIPPDQNCSIWLVGLSPTLDHHELLSGIRNVGRVYSVHINPPKLDQGGQGHLGSAAKVVFFEREAAETFYERFAHQGFWTPQNPDIRARVTWNRNMAAPFNVGGALSRVLLVRGPPAIVNWAFLRPYFESKFVFQIDELRHHGPINGGAGVLLEIRFGSYRCQAQSAKGALDKEYKWAGVVCEYGRDPCAPRFDLLAAP</sequence>
<dbReference type="GO" id="GO:0003676">
    <property type="term" value="F:nucleic acid binding"/>
    <property type="evidence" value="ECO:0007669"/>
    <property type="project" value="InterPro"/>
</dbReference>
<name>A0AAJ0GVN9_9PEZI</name>
<evidence type="ECO:0000313" key="2">
    <source>
        <dbReference type="EMBL" id="KAK3306850.1"/>
    </source>
</evidence>
<dbReference type="SUPFAM" id="SSF54928">
    <property type="entry name" value="RNA-binding domain, RBD"/>
    <property type="match status" value="1"/>
</dbReference>
<protein>
    <recommendedName>
        <fullName evidence="4">RRM domain-containing protein</fullName>
    </recommendedName>
</protein>
<evidence type="ECO:0000313" key="3">
    <source>
        <dbReference type="Proteomes" id="UP001273166"/>
    </source>
</evidence>
<dbReference type="AlphaFoldDB" id="A0AAJ0GVN9"/>
<comment type="caution">
    <text evidence="2">The sequence shown here is derived from an EMBL/GenBank/DDBJ whole genome shotgun (WGS) entry which is preliminary data.</text>
</comment>
<dbReference type="RefSeq" id="XP_062722630.1">
    <property type="nucleotide sequence ID" value="XM_062866206.1"/>
</dbReference>
<gene>
    <name evidence="2" type="ORF">B0T15DRAFT_484097</name>
</gene>